<dbReference type="GeneID" id="8823579"/>
<organism evidence="2 3">
    <name type="scientific">Natrialba magadii (strain ATCC 43099 / DSM 3394 / CCM 3739 / CIP 104546 / IAM 13178 / JCM 8861 / NBRC 102185 / NCIMB 2190 / MS3)</name>
    <name type="common">Natronobacterium magadii</name>
    <dbReference type="NCBI Taxonomy" id="547559"/>
    <lineage>
        <taxon>Archaea</taxon>
        <taxon>Methanobacteriati</taxon>
        <taxon>Methanobacteriota</taxon>
        <taxon>Stenosarchaea group</taxon>
        <taxon>Halobacteria</taxon>
        <taxon>Halobacteriales</taxon>
        <taxon>Natrialbaceae</taxon>
        <taxon>Natrialba</taxon>
    </lineage>
</organism>
<dbReference type="AlphaFoldDB" id="D3SZK2"/>
<dbReference type="RefSeq" id="WP_012996408.1">
    <property type="nucleotide sequence ID" value="NC_013922.1"/>
</dbReference>
<dbReference type="InterPro" id="IPR058264">
    <property type="entry name" value="DUF7958"/>
</dbReference>
<dbReference type="PaxDb" id="547559-Nmag_0751"/>
<dbReference type="KEGG" id="nmg:Nmag_0751"/>
<dbReference type="EMBL" id="CP001932">
    <property type="protein sequence ID" value="ADD04336.1"/>
    <property type="molecule type" value="Genomic_DNA"/>
</dbReference>
<accession>D3SZK2</accession>
<name>D3SZK2_NATMM</name>
<dbReference type="HOGENOM" id="CLU_072245_0_0_2"/>
<evidence type="ECO:0000313" key="2">
    <source>
        <dbReference type="EMBL" id="ADD04336.1"/>
    </source>
</evidence>
<feature type="region of interest" description="Disordered" evidence="1">
    <location>
        <begin position="35"/>
        <end position="62"/>
    </location>
</feature>
<evidence type="ECO:0000313" key="3">
    <source>
        <dbReference type="Proteomes" id="UP000001879"/>
    </source>
</evidence>
<gene>
    <name evidence="2" type="ordered locus">Nmag_0751</name>
</gene>
<dbReference type="eggNOG" id="arCOG10872">
    <property type="taxonomic scope" value="Archaea"/>
</dbReference>
<proteinExistence type="predicted"/>
<sequence length="318" mass="36322">MIILESSIHGENDDLVVVDVIDNNGTEHAIAVKPDGTIKQHAQNGYPDDPSERTNTEDESVSQARRYAKYHVYRETEYDTLEPRMNPDRLAAVLAAVHTMDDEEFESLFDPLHRQVVSYDDPSVEPPIDSLEYVDREEFRLYMLDVYLAEDLEEIRATADAYSDELATIVDEVESQTDSGGLRQKVASFAGQVQERAASGDIEPPEFSIEAVSDVHMLYYEDTNDDRVVEGNRPFDREPDARLEFTPMPAHSVEQFRPLIEEHLLCQIRDCYVGMGEEPPAQYRVLGHGLYKFAQKYRHFDCYPDYADPNTDVPGYRA</sequence>
<protein>
    <submittedName>
        <fullName evidence="2">Uncharacterized protein</fullName>
    </submittedName>
</protein>
<evidence type="ECO:0000256" key="1">
    <source>
        <dbReference type="SAM" id="MobiDB-lite"/>
    </source>
</evidence>
<reference evidence="3" key="1">
    <citation type="submission" date="2010-02" db="EMBL/GenBank/DDBJ databases">
        <title>Complete sequence of chromosome of Natrialba magadii ATCC 43099.</title>
        <authorList>
            <consortium name="US DOE Joint Genome Institute"/>
            <person name="Lucas S."/>
            <person name="Copeland A."/>
            <person name="Lapidus A."/>
            <person name="Cheng J.-F."/>
            <person name="Bruce D."/>
            <person name="Goodwin L."/>
            <person name="Pitluck S."/>
            <person name="Davenport K."/>
            <person name="Saunders E."/>
            <person name="Detter J.C."/>
            <person name="Han C."/>
            <person name="Tapia R."/>
            <person name="Land M."/>
            <person name="Hauser L."/>
            <person name="Kyrpides N."/>
            <person name="Mikhailova N."/>
            <person name="De Castro R.E."/>
            <person name="Maupin-Furlow J.A."/>
            <person name="Woyke T."/>
        </authorList>
    </citation>
    <scope>NUCLEOTIDE SEQUENCE [LARGE SCALE GENOMIC DNA]</scope>
    <source>
        <strain evidence="3">ATCC 43099 / DSM 3394 / CCM 3739 / CIP 104546 / IAM 13178 / JCM 8861 / NBRC 102185 / NCIMB 2190 / MS3</strain>
    </source>
</reference>
<keyword evidence="3" id="KW-1185">Reference proteome</keyword>
<dbReference type="Proteomes" id="UP000001879">
    <property type="component" value="Chromosome"/>
</dbReference>
<reference evidence="2 3" key="2">
    <citation type="journal article" date="2012" name="BMC Genomics">
        <title>A comparative genomics perspective on the genetic content of the alkaliphilic haloarchaeon Natrialba magadii ATCC 43099T.</title>
        <authorList>
            <person name="Siddaramappa S."/>
            <person name="Challacombe J.F."/>
            <person name="Decastro R.E."/>
            <person name="Pfeiffer F."/>
            <person name="Sastre D.E."/>
            <person name="Gimenez M.I."/>
            <person name="Paggi R.A."/>
            <person name="Detter J.C."/>
            <person name="Davenport K.W."/>
            <person name="Goodwin L.A."/>
            <person name="Kyrpides N."/>
            <person name="Tapia R."/>
            <person name="Pitluck S."/>
            <person name="Lucas S."/>
            <person name="Woyke T."/>
            <person name="Maupin-Furlow J.A."/>
        </authorList>
    </citation>
    <scope>NUCLEOTIDE SEQUENCE [LARGE SCALE GENOMIC DNA]</scope>
    <source>
        <strain evidence="3">ATCC 43099 / DSM 3394 / CCM 3739 / CIP 104546 / IAM 13178 / JCM 8861 / NBRC 102185 / NCIMB 2190 / MS3</strain>
    </source>
</reference>
<dbReference type="STRING" id="547559.Nmag_0751"/>
<dbReference type="Pfam" id="PF25858">
    <property type="entry name" value="DUF7958"/>
    <property type="match status" value="1"/>
</dbReference>